<dbReference type="AlphaFoldDB" id="A0A132EKA0"/>
<name>A0A132EKA0_9BURK</name>
<organism evidence="1 2">
    <name type="scientific">Burkholderia pseudomultivorans</name>
    <dbReference type="NCBI Taxonomy" id="1207504"/>
    <lineage>
        <taxon>Bacteria</taxon>
        <taxon>Pseudomonadati</taxon>
        <taxon>Pseudomonadota</taxon>
        <taxon>Betaproteobacteria</taxon>
        <taxon>Burkholderiales</taxon>
        <taxon>Burkholderiaceae</taxon>
        <taxon>Burkholderia</taxon>
        <taxon>Burkholderia cepacia complex</taxon>
    </lineage>
</organism>
<dbReference type="RefSeq" id="WP_060240772.1">
    <property type="nucleotide sequence ID" value="NZ_LPJR01000020.1"/>
</dbReference>
<accession>A0A132EKA0</accession>
<gene>
    <name evidence="1" type="ORF">WT56_11050</name>
</gene>
<protein>
    <recommendedName>
        <fullName evidence="3">Restriction endonuclease</fullName>
    </recommendedName>
</protein>
<evidence type="ECO:0000313" key="2">
    <source>
        <dbReference type="Proteomes" id="UP000062912"/>
    </source>
</evidence>
<dbReference type="EMBL" id="LPJR01000020">
    <property type="protein sequence ID" value="KWF33057.1"/>
    <property type="molecule type" value="Genomic_DNA"/>
</dbReference>
<reference evidence="1 2" key="1">
    <citation type="submission" date="2015-11" db="EMBL/GenBank/DDBJ databases">
        <title>Expanding the genomic diversity of Burkholderia species for the development of highly accurate diagnostics.</title>
        <authorList>
            <person name="Sahl J."/>
            <person name="Keim P."/>
            <person name="Wagner D."/>
        </authorList>
    </citation>
    <scope>NUCLEOTIDE SEQUENCE [LARGE SCALE GENOMIC DNA]</scope>
    <source>
        <strain evidence="1 2">MSMB368WGS</strain>
    </source>
</reference>
<evidence type="ECO:0000313" key="1">
    <source>
        <dbReference type="EMBL" id="KWF33057.1"/>
    </source>
</evidence>
<evidence type="ECO:0008006" key="3">
    <source>
        <dbReference type="Google" id="ProtNLM"/>
    </source>
</evidence>
<sequence length="199" mass="23409">MDFENRIKKEMTEGIVKAILEDAGYRVIDSGIEKIIRELSCLSSFEYAKLAYPDAMSRLPDFTVMTKDQDDKFLVEVKYRSKWGKDLFEEIRPQVEIFGELILVSINADPPNHKGLYYPSTYLRCCRVRYRDETYSVQLKYEDDRVWRHYWKAVDELKEDSLWWAMSQLDKVFPLLTDRKLDAQNALDSAIKALSGILK</sequence>
<dbReference type="OrthoDB" id="7068361at2"/>
<dbReference type="Proteomes" id="UP000062912">
    <property type="component" value="Unassembled WGS sequence"/>
</dbReference>
<comment type="caution">
    <text evidence="1">The sequence shown here is derived from an EMBL/GenBank/DDBJ whole genome shotgun (WGS) entry which is preliminary data.</text>
</comment>
<proteinExistence type="predicted"/>